<protein>
    <recommendedName>
        <fullName evidence="3">chitinase</fullName>
        <ecNumber evidence="3">3.2.1.14</ecNumber>
    </recommendedName>
</protein>
<comment type="catalytic activity">
    <reaction evidence="1">
        <text>Random endo-hydrolysis of N-acetyl-beta-D-glucosaminide (1-&gt;4)-beta-linkages in chitin and chitodextrins.</text>
        <dbReference type="EC" id="3.2.1.14"/>
    </reaction>
</comment>
<dbReference type="CDD" id="cd12214">
    <property type="entry name" value="ChiA1_BD"/>
    <property type="match status" value="2"/>
</dbReference>
<sequence length="1126" mass="119421">MKNLFMKFLTVFLSLALLLTFLPVSVEKASAALTSKRLIVYFPDWAIYNAAHKSMTVSMIPWTKVTCVNHAFFEVDSSNKLATIDPDADFTRQFQHSTADLAGHFGEYKYYKTQYPNVKIMVSVGGWTRGQNFHKMALTPATRAVFIQSVVDFLKQYPFIDGIDIDWEYPGVDRAADPNDQYDKGCPGGPEDKQNFTSLFRELRQAYNNNGLSGKLLTTAIAAGYDKLELQEPNIYAQYLDWLNVMTFDFHGAWEQTTNNATPMYANPADPSGTSPIDIKNKYNVDYAMKNLRDNYGIPASKLNAATPYYSRGWVGVSGGTNGLFANATGPATGPWDNPSSPGGQYPYFQLKTMENSGGYVKYRDPVSNTPYLYNASQGIMLTYEDDISLAQKLDYINSNGFGGIMVWDISGDDNNFTMTNLIYSKIINNNLETVATPTFSPPGGTYVTSQSVAISCATPGATIRYTTNGTDPTPNSPVYTAPINLPGSNVTTTTTIRAIAFKSGMNDSFAASSTYTILDNTTVAPPTFSPDGGTFDSAQNVSISTLTNGAAIRYTTDGSAPTSASTLYTGPINVPTNTTMTIKAKAFKSGLNDSIEKSASFIVHNSISYLPWAPGTVYKIGDIASYNGIVYKCTFQHTSMTTWEPPNAQALWSVYNGGATGETVATPTFSPDSGNYTGTQNVIISCATSNAVIKYTTNGSTPTVNSATYTAPIAASSTATIKAVAFKSGAYDSNVASATYNIGTMQTVATPVISPPGGTYVSSQSLTVTCSTPGATVRYTLDGSEPTENSPIIGGSISISKTTTVKVKGFLTGMLSSATATAIYAIVPPTVATPVMTPGSGNYTSSQTVSITCATSGAVIRYTTDGSTPSASSTIYSNPIVVSQNTTIKAYATANGMTDSAVAAETYNFGTPVKLMLTISPASGTYTGPVSVAITCNYASATIRYTVDGSTPNPSSTVWTAPVTVSSSAAVKAYASAPGYLDSDIASAQYTITPAKVATPTFSPAAGSYQAAQTVTISCATSGATIRYTTDGTTPTSTSNIYSTPIDVTATTTIKAIAIYTGMTNSDVSSSTYTITPVIPAWGPNISYKTGDLVSYSGKTYKCVQGHTSLPGWEPSNVPALWQAQ</sequence>
<keyword evidence="11" id="KW-1185">Reference proteome</keyword>
<dbReference type="GO" id="GO:0006032">
    <property type="term" value="P:chitin catabolic process"/>
    <property type="evidence" value="ECO:0007669"/>
    <property type="project" value="UniProtKB-KW"/>
</dbReference>
<dbReference type="CDD" id="cd06548">
    <property type="entry name" value="GH18_chitinase"/>
    <property type="match status" value="1"/>
</dbReference>
<dbReference type="GO" id="GO:0030246">
    <property type="term" value="F:carbohydrate binding"/>
    <property type="evidence" value="ECO:0007669"/>
    <property type="project" value="InterPro"/>
</dbReference>
<dbReference type="Proteomes" id="UP000184612">
    <property type="component" value="Unassembled WGS sequence"/>
</dbReference>
<dbReference type="Pfam" id="PF00704">
    <property type="entry name" value="Glyco_hydro_18"/>
    <property type="match status" value="1"/>
</dbReference>
<dbReference type="InterPro" id="IPR011583">
    <property type="entry name" value="Chitinase_II/V-like_cat"/>
</dbReference>
<dbReference type="InterPro" id="IPR003610">
    <property type="entry name" value="CBM5/12"/>
</dbReference>
<dbReference type="Pfam" id="PF13290">
    <property type="entry name" value="CHB_HEX_C_1"/>
    <property type="match status" value="7"/>
</dbReference>
<keyword evidence="5" id="KW-0146">Chitin degradation</keyword>
<dbReference type="Pfam" id="PF02839">
    <property type="entry name" value="CBM_5_12"/>
    <property type="match status" value="2"/>
</dbReference>
<keyword evidence="6" id="KW-0119">Carbohydrate metabolism</keyword>
<dbReference type="GO" id="GO:0008061">
    <property type="term" value="F:chitin binding"/>
    <property type="evidence" value="ECO:0007669"/>
    <property type="project" value="InterPro"/>
</dbReference>
<evidence type="ECO:0000259" key="9">
    <source>
        <dbReference type="PROSITE" id="PS51910"/>
    </source>
</evidence>
<dbReference type="Gene3D" id="3.10.50.10">
    <property type="match status" value="1"/>
</dbReference>
<name>A0A1M7YIL4_9FIRM</name>
<dbReference type="SUPFAM" id="SSF51055">
    <property type="entry name" value="Carbohydrate binding domain"/>
    <property type="match status" value="2"/>
</dbReference>
<dbReference type="SUPFAM" id="SSF51445">
    <property type="entry name" value="(Trans)glycosidases"/>
    <property type="match status" value="1"/>
</dbReference>
<dbReference type="InterPro" id="IPR017853">
    <property type="entry name" value="GH"/>
</dbReference>
<dbReference type="PANTHER" id="PTHR11177">
    <property type="entry name" value="CHITINASE"/>
    <property type="match status" value="1"/>
</dbReference>
<dbReference type="PROSITE" id="PS51910">
    <property type="entry name" value="GH18_2"/>
    <property type="match status" value="1"/>
</dbReference>
<dbReference type="Gene3D" id="3.20.20.80">
    <property type="entry name" value="Glycosidases"/>
    <property type="match status" value="1"/>
</dbReference>
<keyword evidence="4 8" id="KW-0378">Hydrolase</keyword>
<dbReference type="SMART" id="SM00495">
    <property type="entry name" value="ChtBD3"/>
    <property type="match status" value="2"/>
</dbReference>
<dbReference type="SMART" id="SM00636">
    <property type="entry name" value="Glyco_18"/>
    <property type="match status" value="1"/>
</dbReference>
<reference evidence="10 11" key="1">
    <citation type="submission" date="2016-12" db="EMBL/GenBank/DDBJ databases">
        <authorList>
            <person name="Song W.-J."/>
            <person name="Kurnit D.M."/>
        </authorList>
    </citation>
    <scope>NUCLEOTIDE SEQUENCE [LARGE SCALE GENOMIC DNA]</scope>
    <source>
        <strain evidence="10 11">DSM 12503</strain>
    </source>
</reference>
<feature type="domain" description="GH18" evidence="9">
    <location>
        <begin position="36"/>
        <end position="430"/>
    </location>
</feature>
<dbReference type="InterPro" id="IPR013783">
    <property type="entry name" value="Ig-like_fold"/>
</dbReference>
<dbReference type="InterPro" id="IPR036573">
    <property type="entry name" value="CBM_sf_5/12"/>
</dbReference>
<dbReference type="Gene3D" id="2.10.10.20">
    <property type="entry name" value="Carbohydrate-binding module superfamily 5/12"/>
    <property type="match status" value="2"/>
</dbReference>
<dbReference type="EMBL" id="FRFD01000011">
    <property type="protein sequence ID" value="SHO52484.1"/>
    <property type="molecule type" value="Genomic_DNA"/>
</dbReference>
<dbReference type="InterPro" id="IPR029070">
    <property type="entry name" value="Chitinase_insertion_sf"/>
</dbReference>
<dbReference type="SUPFAM" id="SSF54556">
    <property type="entry name" value="Chitinase insertion domain"/>
    <property type="match status" value="1"/>
</dbReference>
<evidence type="ECO:0000256" key="7">
    <source>
        <dbReference type="ARBA" id="ARBA00023295"/>
    </source>
</evidence>
<dbReference type="PROSITE" id="PS01095">
    <property type="entry name" value="GH18_1"/>
    <property type="match status" value="1"/>
</dbReference>
<accession>A0A1M7YIL4</accession>
<dbReference type="InterPro" id="IPR001579">
    <property type="entry name" value="Glyco_hydro_18_chit_AS"/>
</dbReference>
<dbReference type="InterPro" id="IPR059177">
    <property type="entry name" value="GH29D-like_dom"/>
</dbReference>
<evidence type="ECO:0000313" key="10">
    <source>
        <dbReference type="EMBL" id="SHO52484.1"/>
    </source>
</evidence>
<dbReference type="GO" id="GO:0005975">
    <property type="term" value="P:carbohydrate metabolic process"/>
    <property type="evidence" value="ECO:0007669"/>
    <property type="project" value="InterPro"/>
</dbReference>
<dbReference type="RefSeq" id="WP_073590319.1">
    <property type="nucleotide sequence ID" value="NZ_FRFD01000011.1"/>
</dbReference>
<proteinExistence type="inferred from homology"/>
<evidence type="ECO:0000313" key="11">
    <source>
        <dbReference type="Proteomes" id="UP000184612"/>
    </source>
</evidence>
<dbReference type="GO" id="GO:0008843">
    <property type="term" value="F:endochitinase activity"/>
    <property type="evidence" value="ECO:0007669"/>
    <property type="project" value="UniProtKB-EC"/>
</dbReference>
<dbReference type="EC" id="3.2.1.14" evidence="3"/>
<dbReference type="InterPro" id="IPR050314">
    <property type="entry name" value="Glycosyl_Hydrlase_18"/>
</dbReference>
<evidence type="ECO:0000256" key="6">
    <source>
        <dbReference type="ARBA" id="ARBA00023277"/>
    </source>
</evidence>
<evidence type="ECO:0000256" key="1">
    <source>
        <dbReference type="ARBA" id="ARBA00000822"/>
    </source>
</evidence>
<evidence type="ECO:0000256" key="4">
    <source>
        <dbReference type="ARBA" id="ARBA00022801"/>
    </source>
</evidence>
<dbReference type="AlphaFoldDB" id="A0A1M7YIL4"/>
<organism evidence="10 11">
    <name type="scientific">Anaerocolumna xylanovorans DSM 12503</name>
    <dbReference type="NCBI Taxonomy" id="1121345"/>
    <lineage>
        <taxon>Bacteria</taxon>
        <taxon>Bacillati</taxon>
        <taxon>Bacillota</taxon>
        <taxon>Clostridia</taxon>
        <taxon>Lachnospirales</taxon>
        <taxon>Lachnospiraceae</taxon>
        <taxon>Anaerocolumna</taxon>
    </lineage>
</organism>
<dbReference type="InterPro" id="IPR001223">
    <property type="entry name" value="Glyco_hydro18_cat"/>
</dbReference>
<dbReference type="Gene3D" id="2.60.40.10">
    <property type="entry name" value="Immunoglobulins"/>
    <property type="match status" value="1"/>
</dbReference>
<gene>
    <name evidence="10" type="ORF">SAMN02745217_03674</name>
</gene>
<evidence type="ECO:0000256" key="3">
    <source>
        <dbReference type="ARBA" id="ARBA00012729"/>
    </source>
</evidence>
<evidence type="ECO:0000256" key="8">
    <source>
        <dbReference type="RuleBase" id="RU000489"/>
    </source>
</evidence>
<dbReference type="GO" id="GO:0005576">
    <property type="term" value="C:extracellular region"/>
    <property type="evidence" value="ECO:0007669"/>
    <property type="project" value="InterPro"/>
</dbReference>
<dbReference type="PANTHER" id="PTHR11177:SF317">
    <property type="entry name" value="CHITINASE 12-RELATED"/>
    <property type="match status" value="1"/>
</dbReference>
<dbReference type="STRING" id="1121345.SAMN02745217_03674"/>
<keyword evidence="5" id="KW-0624">Polysaccharide degradation</keyword>
<keyword evidence="7 8" id="KW-0326">Glycosidase</keyword>
<evidence type="ECO:0000256" key="5">
    <source>
        <dbReference type="ARBA" id="ARBA00023024"/>
    </source>
</evidence>
<evidence type="ECO:0000256" key="2">
    <source>
        <dbReference type="ARBA" id="ARBA00009121"/>
    </source>
</evidence>
<comment type="similarity">
    <text evidence="2">Belongs to the glycosyl hydrolase 18 family. Chitinase class II subfamily.</text>
</comment>